<dbReference type="SUPFAM" id="SSF54106">
    <property type="entry name" value="LysM domain"/>
    <property type="match status" value="1"/>
</dbReference>
<organism evidence="3 4">
    <name type="scientific">Candidatus Woesebacteria bacterium GW2011_GWB1_38_5b</name>
    <dbReference type="NCBI Taxonomy" id="1618569"/>
    <lineage>
        <taxon>Bacteria</taxon>
        <taxon>Candidatus Woeseibacteriota</taxon>
    </lineage>
</organism>
<dbReference type="Gene3D" id="3.10.350.10">
    <property type="entry name" value="LysM domain"/>
    <property type="match status" value="1"/>
</dbReference>
<evidence type="ECO:0000313" key="4">
    <source>
        <dbReference type="Proteomes" id="UP000034181"/>
    </source>
</evidence>
<accession>A0A0G0K6K0</accession>
<feature type="transmembrane region" description="Helical" evidence="1">
    <location>
        <begin position="35"/>
        <end position="56"/>
    </location>
</feature>
<dbReference type="PROSITE" id="PS51782">
    <property type="entry name" value="LYSM"/>
    <property type="match status" value="1"/>
</dbReference>
<dbReference type="InterPro" id="IPR018392">
    <property type="entry name" value="LysM"/>
</dbReference>
<protein>
    <recommendedName>
        <fullName evidence="2">LysM domain-containing protein</fullName>
    </recommendedName>
</protein>
<feature type="domain" description="LysM" evidence="2">
    <location>
        <begin position="81"/>
        <end position="128"/>
    </location>
</feature>
<evidence type="ECO:0000256" key="1">
    <source>
        <dbReference type="SAM" id="Phobius"/>
    </source>
</evidence>
<comment type="caution">
    <text evidence="3">The sequence shown here is derived from an EMBL/GenBank/DDBJ whole genome shotgun (WGS) entry which is preliminary data.</text>
</comment>
<evidence type="ECO:0000313" key="3">
    <source>
        <dbReference type="EMBL" id="KKQ75318.1"/>
    </source>
</evidence>
<keyword evidence="1" id="KW-0472">Membrane</keyword>
<dbReference type="AlphaFoldDB" id="A0A0G0K6K0"/>
<sequence length="132" mass="14532">MARRRTKIKKVETEAVASSNLKNQGVKETRVGDSYISLALGIIVVIAIAAVIAAFVRGNRYRVSTPPPTEQIDISEESVQRTYVLQEGEGLWDVAVKFYGDGFKWTELVKANKLDNPDFIAPGTVLIIPALQ</sequence>
<dbReference type="InterPro" id="IPR036779">
    <property type="entry name" value="LysM_dom_sf"/>
</dbReference>
<keyword evidence="1" id="KW-1133">Transmembrane helix</keyword>
<reference evidence="3 4" key="1">
    <citation type="journal article" date="2015" name="Nature">
        <title>rRNA introns, odd ribosomes, and small enigmatic genomes across a large radiation of phyla.</title>
        <authorList>
            <person name="Brown C.T."/>
            <person name="Hug L.A."/>
            <person name="Thomas B.C."/>
            <person name="Sharon I."/>
            <person name="Castelle C.J."/>
            <person name="Singh A."/>
            <person name="Wilkins M.J."/>
            <person name="Williams K.H."/>
            <person name="Banfield J.F."/>
        </authorList>
    </citation>
    <scope>NUCLEOTIDE SEQUENCE [LARGE SCALE GENOMIC DNA]</scope>
</reference>
<dbReference type="Pfam" id="PF01476">
    <property type="entry name" value="LysM"/>
    <property type="match status" value="1"/>
</dbReference>
<evidence type="ECO:0000259" key="2">
    <source>
        <dbReference type="PROSITE" id="PS51782"/>
    </source>
</evidence>
<dbReference type="EMBL" id="LBUZ01000013">
    <property type="protein sequence ID" value="KKQ75318.1"/>
    <property type="molecule type" value="Genomic_DNA"/>
</dbReference>
<dbReference type="Proteomes" id="UP000034181">
    <property type="component" value="Unassembled WGS sequence"/>
</dbReference>
<dbReference type="SMART" id="SM00257">
    <property type="entry name" value="LysM"/>
    <property type="match status" value="1"/>
</dbReference>
<name>A0A0G0K6K0_9BACT</name>
<gene>
    <name evidence="3" type="ORF">US96_C0013G0012</name>
</gene>
<proteinExistence type="predicted"/>
<keyword evidence="1" id="KW-0812">Transmembrane</keyword>